<dbReference type="Proteomes" id="UP000282832">
    <property type="component" value="Unassembled WGS sequence"/>
</dbReference>
<keyword evidence="3" id="KW-0813">Transport</keyword>
<dbReference type="OrthoDB" id="367883at2"/>
<gene>
    <name evidence="8" type="ORF">EOJ36_11695</name>
</gene>
<keyword evidence="6" id="KW-0472">Membrane</keyword>
<evidence type="ECO:0000313" key="9">
    <source>
        <dbReference type="Proteomes" id="UP000282832"/>
    </source>
</evidence>
<comment type="subcellular location">
    <subcellularLocation>
        <location evidence="1">Cell outer membrane</location>
    </subcellularLocation>
</comment>
<keyword evidence="5" id="KW-0812">Transmembrane</keyword>
<dbReference type="InterPro" id="IPR003423">
    <property type="entry name" value="OMP_efflux"/>
</dbReference>
<evidence type="ECO:0000256" key="7">
    <source>
        <dbReference type="ARBA" id="ARBA00023237"/>
    </source>
</evidence>
<dbReference type="InterPro" id="IPR051906">
    <property type="entry name" value="TolC-like"/>
</dbReference>
<evidence type="ECO:0000256" key="1">
    <source>
        <dbReference type="ARBA" id="ARBA00004442"/>
    </source>
</evidence>
<keyword evidence="4" id="KW-1134">Transmembrane beta strand</keyword>
<dbReference type="GO" id="GO:0009279">
    <property type="term" value="C:cell outer membrane"/>
    <property type="evidence" value="ECO:0007669"/>
    <property type="project" value="UniProtKB-SubCell"/>
</dbReference>
<comment type="caution">
    <text evidence="8">The sequence shown here is derived from an EMBL/GenBank/DDBJ whole genome shotgun (WGS) entry which is preliminary data.</text>
</comment>
<reference evidence="8 9" key="1">
    <citation type="submission" date="2019-01" db="EMBL/GenBank/DDBJ databases">
        <authorList>
            <person name="Chen W.-M."/>
        </authorList>
    </citation>
    <scope>NUCLEOTIDE SEQUENCE [LARGE SCALE GENOMIC DNA]</scope>
    <source>
        <strain evidence="8 9">FSY-15</strain>
    </source>
</reference>
<dbReference type="GO" id="GO:0015562">
    <property type="term" value="F:efflux transmembrane transporter activity"/>
    <property type="evidence" value="ECO:0007669"/>
    <property type="project" value="InterPro"/>
</dbReference>
<dbReference type="AlphaFoldDB" id="A0A437PMA8"/>
<dbReference type="Pfam" id="PF02321">
    <property type="entry name" value="OEP"/>
    <property type="match status" value="1"/>
</dbReference>
<evidence type="ECO:0000256" key="3">
    <source>
        <dbReference type="ARBA" id="ARBA00022448"/>
    </source>
</evidence>
<evidence type="ECO:0000256" key="4">
    <source>
        <dbReference type="ARBA" id="ARBA00022452"/>
    </source>
</evidence>
<keyword evidence="9" id="KW-1185">Reference proteome</keyword>
<evidence type="ECO:0000256" key="6">
    <source>
        <dbReference type="ARBA" id="ARBA00023136"/>
    </source>
</evidence>
<dbReference type="SUPFAM" id="SSF56954">
    <property type="entry name" value="Outer membrane efflux proteins (OEP)"/>
    <property type="match status" value="1"/>
</dbReference>
<evidence type="ECO:0000313" key="8">
    <source>
        <dbReference type="EMBL" id="RVU23417.1"/>
    </source>
</evidence>
<proteinExistence type="inferred from homology"/>
<dbReference type="Gene3D" id="1.20.1600.10">
    <property type="entry name" value="Outer membrane efflux proteins (OEP)"/>
    <property type="match status" value="1"/>
</dbReference>
<organism evidence="8 9">
    <name type="scientific">Sandaracinomonas limnophila</name>
    <dbReference type="NCBI Taxonomy" id="1862386"/>
    <lineage>
        <taxon>Bacteria</taxon>
        <taxon>Pseudomonadati</taxon>
        <taxon>Bacteroidota</taxon>
        <taxon>Cytophagia</taxon>
        <taxon>Cytophagales</taxon>
        <taxon>Flectobacillaceae</taxon>
        <taxon>Sandaracinomonas</taxon>
    </lineage>
</organism>
<dbReference type="PANTHER" id="PTHR30026:SF20">
    <property type="entry name" value="OUTER MEMBRANE PROTEIN TOLC"/>
    <property type="match status" value="1"/>
</dbReference>
<evidence type="ECO:0000256" key="2">
    <source>
        <dbReference type="ARBA" id="ARBA00007613"/>
    </source>
</evidence>
<evidence type="ECO:0000256" key="5">
    <source>
        <dbReference type="ARBA" id="ARBA00022692"/>
    </source>
</evidence>
<protein>
    <submittedName>
        <fullName evidence="8">TolC family protein</fullName>
    </submittedName>
</protein>
<name>A0A437PMA8_9BACT</name>
<dbReference type="GO" id="GO:1990281">
    <property type="term" value="C:efflux pump complex"/>
    <property type="evidence" value="ECO:0007669"/>
    <property type="project" value="TreeGrafter"/>
</dbReference>
<keyword evidence="7" id="KW-0998">Cell outer membrane</keyword>
<dbReference type="GO" id="GO:0015288">
    <property type="term" value="F:porin activity"/>
    <property type="evidence" value="ECO:0007669"/>
    <property type="project" value="TreeGrafter"/>
</dbReference>
<accession>A0A437PMA8</accession>
<sequence length="432" mass="48214">MGSTSLWAQQFSLKEAVDYAVSHHTQIKNAQIDVLNADAKINEIKAIGLPQVNGNFSLTNNVLMQRMFIPAKIFNPSAADGELIAAKFGVENSGFSSVGLNQLIFDGSYLLGLKASAVYKELSQKSLTQSKQQVAENVTKAYYGILVNDKRMGLLDANISRLDSMLKDTRALNKAGFAEKIDVQRLEVQSNNLKTEHENLLRLQELGYSLLKFQMSLPLEEKISLKDNLESVNLQILSNDSAPFDYANRIEYSMLKTQENLAELDVKNIKAGYLPRVVFSGNYGMNTGANAFGDLFRKQWFDNAALSLAIQIPIFDGFSKKYKSIQSENNLRKVRQSFDLLKSSIDLQRNQSSISLKNALESLREQKSNLELADEISRVSRVKYKQGVGSSLEVLNAEASIKESQVNYFTALYNALIAKVELEKANGTLYNE</sequence>
<dbReference type="PANTHER" id="PTHR30026">
    <property type="entry name" value="OUTER MEMBRANE PROTEIN TOLC"/>
    <property type="match status" value="1"/>
</dbReference>
<dbReference type="EMBL" id="SACY01000006">
    <property type="protein sequence ID" value="RVU23417.1"/>
    <property type="molecule type" value="Genomic_DNA"/>
</dbReference>
<comment type="similarity">
    <text evidence="2">Belongs to the outer membrane factor (OMF) (TC 1.B.17) family.</text>
</comment>